<protein>
    <submittedName>
        <fullName evidence="2">AsmA family protein</fullName>
    </submittedName>
</protein>
<evidence type="ECO:0000313" key="2">
    <source>
        <dbReference type="EMBL" id="NDP47017.1"/>
    </source>
</evidence>
<evidence type="ECO:0000259" key="1">
    <source>
        <dbReference type="Pfam" id="PF05170"/>
    </source>
</evidence>
<gene>
    <name evidence="2" type="ORF">GZ085_01245</name>
</gene>
<dbReference type="GO" id="GO:0005886">
    <property type="term" value="C:plasma membrane"/>
    <property type="evidence" value="ECO:0007669"/>
    <property type="project" value="TreeGrafter"/>
</dbReference>
<dbReference type="Proteomes" id="UP000483432">
    <property type="component" value="Unassembled WGS sequence"/>
</dbReference>
<dbReference type="GO" id="GO:0090313">
    <property type="term" value="P:regulation of protein targeting to membrane"/>
    <property type="evidence" value="ECO:0007669"/>
    <property type="project" value="TreeGrafter"/>
</dbReference>
<dbReference type="InterPro" id="IPR052894">
    <property type="entry name" value="AsmA-related"/>
</dbReference>
<feature type="domain" description="AsmA" evidence="1">
    <location>
        <begin position="183"/>
        <end position="531"/>
    </location>
</feature>
<name>A0A7C9JVA0_9PROT</name>
<sequence>MSRRPLIWLGLTLLVLAGLLLVVANISNWNWLRGPISQQVSDRTGRELSIRGDLEIHLGWPRTHVRMVEMTFANPDWAHEKNMITVQQVALDVAMAPLFRRHIVFDRVELDRAAVFLEKSVDGKKNWLLDRKQSDDQARIEINHLAVNDSRIDYRDPAEDTLLSAELLTSENSPDRAAQPLAFKVSGKYRGQALTAEGQGGSVLMLRDNTLPYRLKVTGRIGSTHLSADGRITNLLKLSNVDLDIGVRGDSLAQLYPLLGIVFPDTPRYNTRGHLLHEARWWRYEKFSGQVGNSDIAGTLQVDTGGKRPYLTATLNSSHLDFADLGPLVGASASPGTDRTAKQPAGRLLPAIPFRTGRWNRMDADVKLNAQSIKRAQSLPIHDLSTRLQLRDAVLTLDPLRFGVAGGTLAGTVKLDGSQQPIRAAADLKARKINIARLFPTVELNKTSIGQVNGDIDLKGRGDTVAAMLGSADGKLAMVIDGGEISKLMMETVSLHLLEMLQLKLTGDETIQIHCGIADFSVKQGVMQANTLVLDTNIVRINGNGQVNLGNEQLDLTVVPKTKKLSLVALRTPINVKGSFAEPQVGLDKGKLAMRGLGAVALGAINPLLALMPLIDTGSGKDSDCERLIGAAKKSEPVPSR</sequence>
<dbReference type="Pfam" id="PF05170">
    <property type="entry name" value="AsmA"/>
    <property type="match status" value="2"/>
</dbReference>
<organism evidence="2 3">
    <name type="scientific">Sulfuriferula multivorans</name>
    <dbReference type="NCBI Taxonomy" id="1559896"/>
    <lineage>
        <taxon>Bacteria</taxon>
        <taxon>Pseudomonadati</taxon>
        <taxon>Pseudomonadota</taxon>
        <taxon>Betaproteobacteria</taxon>
        <taxon>Nitrosomonadales</taxon>
        <taxon>Sulfuricellaceae</taxon>
        <taxon>Sulfuriferula</taxon>
    </lineage>
</organism>
<comment type="caution">
    <text evidence="2">The sequence shown here is derived from an EMBL/GenBank/DDBJ whole genome shotgun (WGS) entry which is preliminary data.</text>
</comment>
<dbReference type="AlphaFoldDB" id="A0A7C9JVA0"/>
<dbReference type="InterPro" id="IPR007844">
    <property type="entry name" value="AsmA"/>
</dbReference>
<accession>A0A7C9JVA0</accession>
<dbReference type="EMBL" id="JAAFGW010000009">
    <property type="protein sequence ID" value="NDP47017.1"/>
    <property type="molecule type" value="Genomic_DNA"/>
</dbReference>
<reference evidence="2 3" key="1">
    <citation type="submission" date="2019-09" db="EMBL/GenBank/DDBJ databases">
        <title>H2 Metabolism Revealed by Metagenomic Analysis in Subglacial Sediment of East Antarctica.</title>
        <authorList>
            <person name="Yang Z."/>
            <person name="Zhang Y."/>
            <person name="Lv Y."/>
            <person name="Yan W."/>
            <person name="Xiao X."/>
            <person name="Sun B."/>
            <person name="Ma H."/>
        </authorList>
    </citation>
    <scope>NUCLEOTIDE SEQUENCE [LARGE SCALE GENOMIC DNA]</scope>
    <source>
        <strain evidence="2">Bin2_2</strain>
    </source>
</reference>
<dbReference type="PANTHER" id="PTHR30441">
    <property type="entry name" value="DUF748 DOMAIN-CONTAINING PROTEIN"/>
    <property type="match status" value="1"/>
</dbReference>
<feature type="domain" description="AsmA" evidence="1">
    <location>
        <begin position="7"/>
        <end position="163"/>
    </location>
</feature>
<proteinExistence type="predicted"/>
<dbReference type="PANTHER" id="PTHR30441:SF9">
    <property type="entry name" value="ASMA FAMILY PROTEIN YHJG"/>
    <property type="match status" value="1"/>
</dbReference>
<evidence type="ECO:0000313" key="3">
    <source>
        <dbReference type="Proteomes" id="UP000483432"/>
    </source>
</evidence>